<name>A0A841BKC7_9ACTN</name>
<evidence type="ECO:0000313" key="2">
    <source>
        <dbReference type="Proteomes" id="UP000587527"/>
    </source>
</evidence>
<keyword evidence="2" id="KW-1185">Reference proteome</keyword>
<dbReference type="AlphaFoldDB" id="A0A841BKC7"/>
<comment type="caution">
    <text evidence="1">The sequence shown here is derived from an EMBL/GenBank/DDBJ whole genome shotgun (WGS) entry which is preliminary data.</text>
</comment>
<accession>A0A841BKC7</accession>
<protein>
    <submittedName>
        <fullName evidence="1">Uncharacterized protein</fullName>
    </submittedName>
</protein>
<gene>
    <name evidence="1" type="ORF">F4553_000591</name>
</gene>
<proteinExistence type="predicted"/>
<sequence>MTDDGERIPTSGPALLDQTPVVELRDQELRRELTNVKVMMKEAPSSVPLVRALFEHRFTDLRAELDRRSSASSR</sequence>
<evidence type="ECO:0000313" key="1">
    <source>
        <dbReference type="EMBL" id="MBB5867212.1"/>
    </source>
</evidence>
<dbReference type="RefSeq" id="WP_184831670.1">
    <property type="nucleotide sequence ID" value="NZ_JACHMN010000001.1"/>
</dbReference>
<reference evidence="1 2" key="1">
    <citation type="submission" date="2020-08" db="EMBL/GenBank/DDBJ databases">
        <title>Sequencing the genomes of 1000 actinobacteria strains.</title>
        <authorList>
            <person name="Klenk H.-P."/>
        </authorList>
    </citation>
    <scope>NUCLEOTIDE SEQUENCE [LARGE SCALE GENOMIC DNA]</scope>
    <source>
        <strain evidence="1 2">DSM 45362</strain>
    </source>
</reference>
<dbReference type="EMBL" id="JACHMN010000001">
    <property type="protein sequence ID" value="MBB5867212.1"/>
    <property type="molecule type" value="Genomic_DNA"/>
</dbReference>
<dbReference type="Proteomes" id="UP000587527">
    <property type="component" value="Unassembled WGS sequence"/>
</dbReference>
<organism evidence="1 2">
    <name type="scientific">Allocatelliglobosispora scoriae</name>
    <dbReference type="NCBI Taxonomy" id="643052"/>
    <lineage>
        <taxon>Bacteria</taxon>
        <taxon>Bacillati</taxon>
        <taxon>Actinomycetota</taxon>
        <taxon>Actinomycetes</taxon>
        <taxon>Micromonosporales</taxon>
        <taxon>Micromonosporaceae</taxon>
        <taxon>Allocatelliglobosispora</taxon>
    </lineage>
</organism>